<keyword evidence="4 12" id="KW-0894">Sodium channel</keyword>
<keyword evidence="11 12" id="KW-0407">Ion channel</keyword>
<dbReference type="AlphaFoldDB" id="A0A7R9Q166"/>
<dbReference type="GO" id="GO:0015280">
    <property type="term" value="F:ligand-gated sodium channel activity"/>
    <property type="evidence" value="ECO:0007669"/>
    <property type="project" value="TreeGrafter"/>
</dbReference>
<gene>
    <name evidence="14" type="ORF">OSB1V03_LOCUS8225</name>
</gene>
<evidence type="ECO:0000256" key="8">
    <source>
        <dbReference type="ARBA" id="ARBA00023065"/>
    </source>
</evidence>
<dbReference type="EMBL" id="CAJPIZ010005060">
    <property type="protein sequence ID" value="CAG2108230.1"/>
    <property type="molecule type" value="Genomic_DNA"/>
</dbReference>
<dbReference type="InterPro" id="IPR001873">
    <property type="entry name" value="ENaC"/>
</dbReference>
<proteinExistence type="inferred from homology"/>
<dbReference type="Proteomes" id="UP000759131">
    <property type="component" value="Unassembled WGS sequence"/>
</dbReference>
<evidence type="ECO:0000256" key="13">
    <source>
        <dbReference type="SAM" id="Phobius"/>
    </source>
</evidence>
<evidence type="ECO:0000256" key="6">
    <source>
        <dbReference type="ARBA" id="ARBA00022989"/>
    </source>
</evidence>
<keyword evidence="5 12" id="KW-0812">Transmembrane</keyword>
<evidence type="ECO:0000256" key="4">
    <source>
        <dbReference type="ARBA" id="ARBA00022461"/>
    </source>
</evidence>
<keyword evidence="3 12" id="KW-0813">Transport</keyword>
<evidence type="ECO:0000256" key="3">
    <source>
        <dbReference type="ARBA" id="ARBA00022448"/>
    </source>
</evidence>
<dbReference type="GO" id="GO:0005886">
    <property type="term" value="C:plasma membrane"/>
    <property type="evidence" value="ECO:0007669"/>
    <property type="project" value="TreeGrafter"/>
</dbReference>
<keyword evidence="8 12" id="KW-0406">Ion transport</keyword>
<dbReference type="PANTHER" id="PTHR11690">
    <property type="entry name" value="AMILORIDE-SENSITIVE SODIUM CHANNEL-RELATED"/>
    <property type="match status" value="1"/>
</dbReference>
<evidence type="ECO:0000313" key="14">
    <source>
        <dbReference type="EMBL" id="CAD7627800.1"/>
    </source>
</evidence>
<evidence type="ECO:0000256" key="2">
    <source>
        <dbReference type="ARBA" id="ARBA00007193"/>
    </source>
</evidence>
<reference evidence="14" key="1">
    <citation type="submission" date="2020-11" db="EMBL/GenBank/DDBJ databases">
        <authorList>
            <person name="Tran Van P."/>
        </authorList>
    </citation>
    <scope>NUCLEOTIDE SEQUENCE</scope>
</reference>
<comment type="similarity">
    <text evidence="2 12">Belongs to the amiloride-sensitive sodium channel (TC 1.A.6) family.</text>
</comment>
<keyword evidence="9 13" id="KW-0472">Membrane</keyword>
<evidence type="ECO:0000256" key="5">
    <source>
        <dbReference type="ARBA" id="ARBA00022692"/>
    </source>
</evidence>
<organism evidence="14">
    <name type="scientific">Medioppia subpectinata</name>
    <dbReference type="NCBI Taxonomy" id="1979941"/>
    <lineage>
        <taxon>Eukaryota</taxon>
        <taxon>Metazoa</taxon>
        <taxon>Ecdysozoa</taxon>
        <taxon>Arthropoda</taxon>
        <taxon>Chelicerata</taxon>
        <taxon>Arachnida</taxon>
        <taxon>Acari</taxon>
        <taxon>Acariformes</taxon>
        <taxon>Sarcoptiformes</taxon>
        <taxon>Oribatida</taxon>
        <taxon>Brachypylina</taxon>
        <taxon>Oppioidea</taxon>
        <taxon>Oppiidae</taxon>
        <taxon>Medioppia</taxon>
    </lineage>
</organism>
<evidence type="ECO:0000256" key="12">
    <source>
        <dbReference type="RuleBase" id="RU000679"/>
    </source>
</evidence>
<dbReference type="Gene3D" id="1.10.287.770">
    <property type="entry name" value="YojJ-like"/>
    <property type="match status" value="1"/>
</dbReference>
<keyword evidence="6 13" id="KW-1133">Transmembrane helix</keyword>
<keyword evidence="7" id="KW-0915">Sodium</keyword>
<feature type="transmembrane region" description="Helical" evidence="13">
    <location>
        <begin position="12"/>
        <end position="32"/>
    </location>
</feature>
<dbReference type="PANTHER" id="PTHR11690:SF282">
    <property type="entry name" value="DEGENERIN-LIKE PROTEIN ASIC-1"/>
    <property type="match status" value="1"/>
</dbReference>
<protein>
    <submittedName>
        <fullName evidence="14">Uncharacterized protein</fullName>
    </submittedName>
</protein>
<evidence type="ECO:0000256" key="1">
    <source>
        <dbReference type="ARBA" id="ARBA00004141"/>
    </source>
</evidence>
<evidence type="ECO:0000256" key="10">
    <source>
        <dbReference type="ARBA" id="ARBA00023201"/>
    </source>
</evidence>
<comment type="subcellular location">
    <subcellularLocation>
        <location evidence="1">Membrane</location>
        <topology evidence="1">Multi-pass membrane protein</topology>
    </subcellularLocation>
</comment>
<dbReference type="Pfam" id="PF00858">
    <property type="entry name" value="ASC"/>
    <property type="match status" value="1"/>
</dbReference>
<dbReference type="OrthoDB" id="6532749at2759"/>
<keyword evidence="15" id="KW-1185">Reference proteome</keyword>
<evidence type="ECO:0000313" key="15">
    <source>
        <dbReference type="Proteomes" id="UP000759131"/>
    </source>
</evidence>
<evidence type="ECO:0000256" key="9">
    <source>
        <dbReference type="ARBA" id="ARBA00023136"/>
    </source>
</evidence>
<name>A0A7R9Q166_9ACAR</name>
<sequence>MPPKARYKLTLKVAIVVICFTGFIINTTQLVLQFSKHQTLVSIKFTQKSYSSIPAFTVCYPTLLSMERMADKYRELRSHYNAYWKIAGNLTMTQYHNETFIANLYYKYYAKFTKKLYQMRDVPLDSLLNISIPFKPFIDLLGVKQYPIVIKVKGVRKHLNGSMEPVELTDLAPIEMVSFNEVNSCEKCFTFFSHLNKTWRPYTVRIEKITMRISVDYRWIPLTHKWKYMINFAMHSPNVLPVYLNINYFFGVPIGREVDKAYERWKTVLQPPPYETACEDYDLDGQSSAYKLRSDCLNHCFYRYWTDHCGECNLTTSYDCRQCIPVSLRLWRVDSLPGAAGMPRVCEFAQQKFSPPINPDDFTYNITASERLVKCHERLYYKHNARCEDQCASECVNRHYTLAQRAFDRTDALYSEVYIVHNQLPDQETENMPEMTFIDFMANLGGLWGMWLGFSILAAFMYPLRSVYKLGLIRSV</sequence>
<feature type="transmembrane region" description="Helical" evidence="13">
    <location>
        <begin position="440"/>
        <end position="464"/>
    </location>
</feature>
<evidence type="ECO:0000256" key="7">
    <source>
        <dbReference type="ARBA" id="ARBA00023053"/>
    </source>
</evidence>
<evidence type="ECO:0000256" key="11">
    <source>
        <dbReference type="ARBA" id="ARBA00023303"/>
    </source>
</evidence>
<dbReference type="EMBL" id="OC859635">
    <property type="protein sequence ID" value="CAD7627800.1"/>
    <property type="molecule type" value="Genomic_DNA"/>
</dbReference>
<keyword evidence="10 12" id="KW-0739">Sodium transport</keyword>
<accession>A0A7R9Q166</accession>